<accession>A0A0F9CF24</accession>
<dbReference type="EMBL" id="LAZR01033474">
    <property type="protein sequence ID" value="KKL47973.1"/>
    <property type="molecule type" value="Genomic_DNA"/>
</dbReference>
<feature type="non-terminal residue" evidence="1">
    <location>
        <position position="20"/>
    </location>
</feature>
<dbReference type="AlphaFoldDB" id="A0A0F9CF24"/>
<name>A0A0F9CF24_9ZZZZ</name>
<comment type="caution">
    <text evidence="1">The sequence shown here is derived from an EMBL/GenBank/DDBJ whole genome shotgun (WGS) entry which is preliminary data.</text>
</comment>
<organism evidence="1">
    <name type="scientific">marine sediment metagenome</name>
    <dbReference type="NCBI Taxonomy" id="412755"/>
    <lineage>
        <taxon>unclassified sequences</taxon>
        <taxon>metagenomes</taxon>
        <taxon>ecological metagenomes</taxon>
    </lineage>
</organism>
<evidence type="ECO:0000313" key="1">
    <source>
        <dbReference type="EMBL" id="KKL47973.1"/>
    </source>
</evidence>
<reference evidence="1" key="1">
    <citation type="journal article" date="2015" name="Nature">
        <title>Complex archaea that bridge the gap between prokaryotes and eukaryotes.</title>
        <authorList>
            <person name="Spang A."/>
            <person name="Saw J.H."/>
            <person name="Jorgensen S.L."/>
            <person name="Zaremba-Niedzwiedzka K."/>
            <person name="Martijn J."/>
            <person name="Lind A.E."/>
            <person name="van Eijk R."/>
            <person name="Schleper C."/>
            <person name="Guy L."/>
            <person name="Ettema T.J."/>
        </authorList>
    </citation>
    <scope>NUCLEOTIDE SEQUENCE</scope>
</reference>
<gene>
    <name evidence="1" type="ORF">LCGC14_2330150</name>
</gene>
<proteinExistence type="predicted"/>
<protein>
    <submittedName>
        <fullName evidence="1">Uncharacterized protein</fullName>
    </submittedName>
</protein>
<sequence length="20" mass="2234">MGSQVIREPDMTITVTKTII</sequence>